<comment type="caution">
    <text evidence="3">The sequence shown here is derived from an EMBL/GenBank/DDBJ whole genome shotgun (WGS) entry which is preliminary data.</text>
</comment>
<dbReference type="PANTHER" id="PTHR43794:SF11">
    <property type="entry name" value="AMIDOHYDROLASE-RELATED DOMAIN-CONTAINING PROTEIN"/>
    <property type="match status" value="1"/>
</dbReference>
<keyword evidence="4" id="KW-1185">Reference proteome</keyword>
<dbReference type="EMBL" id="JAGTXB010000001">
    <property type="protein sequence ID" value="MBS0026195.1"/>
    <property type="molecule type" value="Genomic_DNA"/>
</dbReference>
<dbReference type="InterPro" id="IPR006680">
    <property type="entry name" value="Amidohydro-rel"/>
</dbReference>
<feature type="domain" description="Amidohydrolase-related" evidence="2">
    <location>
        <begin position="51"/>
        <end position="373"/>
    </location>
</feature>
<name>A0ABS5ITA8_9BACT</name>
<keyword evidence="1" id="KW-0378">Hydrolase</keyword>
<dbReference type="RefSeq" id="WP_211971322.1">
    <property type="nucleotide sequence ID" value="NZ_CBFHAM010000139.1"/>
</dbReference>
<evidence type="ECO:0000313" key="3">
    <source>
        <dbReference type="EMBL" id="MBS0026195.1"/>
    </source>
</evidence>
<dbReference type="InterPro" id="IPR032466">
    <property type="entry name" value="Metal_Hydrolase"/>
</dbReference>
<evidence type="ECO:0000256" key="1">
    <source>
        <dbReference type="ARBA" id="ARBA00022801"/>
    </source>
</evidence>
<dbReference type="SUPFAM" id="SSF51556">
    <property type="entry name" value="Metallo-dependent hydrolases"/>
    <property type="match status" value="1"/>
</dbReference>
<gene>
    <name evidence="3" type="ORF">KE626_02620</name>
</gene>
<dbReference type="Gene3D" id="3.20.20.140">
    <property type="entry name" value="Metal-dependent hydrolases"/>
    <property type="match status" value="1"/>
</dbReference>
<dbReference type="Pfam" id="PF01979">
    <property type="entry name" value="Amidohydro_1"/>
    <property type="match status" value="1"/>
</dbReference>
<sequence>MKQIKLKGKDIFNGTRLLGPGHVLILDENGVVAGIVAESDAGEQVTELDGILCPGFVNTHCHLELSHMKGVIPEKTGLPDFLTRVMQLRNSNTADYNAMIDQAEQDMWDAGISAVGDICNGTATLVKKQQGRMYYHSFVECMGVADAGANSRYQYSMDVLAAFREIDDTRHRCSIVPHAPYSVSQTLFGLLGSTPANTPVCIHNQETPAENELFQTKTGDFLRFYEHFGMDVSAFQPTGTNSLEAYLPYFSPNKILLVHNTFTTEQDIRFAQQQPLETWWCLCPQANLYIENRLPDIPLFRELKCNITLGTDSLASNHRLSVWEEIKTIRHHFPEIPLEEILQWATFNGAKALGIQDTYGSFNTGNRPGVILINQESSRII</sequence>
<evidence type="ECO:0000313" key="4">
    <source>
        <dbReference type="Proteomes" id="UP000676386"/>
    </source>
</evidence>
<proteinExistence type="predicted"/>
<dbReference type="Proteomes" id="UP000676386">
    <property type="component" value="Unassembled WGS sequence"/>
</dbReference>
<organism evidence="3 4">
    <name type="scientific">Chitinophaga hostae</name>
    <dbReference type="NCBI Taxonomy" id="2831022"/>
    <lineage>
        <taxon>Bacteria</taxon>
        <taxon>Pseudomonadati</taxon>
        <taxon>Bacteroidota</taxon>
        <taxon>Chitinophagia</taxon>
        <taxon>Chitinophagales</taxon>
        <taxon>Chitinophagaceae</taxon>
        <taxon>Chitinophaga</taxon>
    </lineage>
</organism>
<protein>
    <submittedName>
        <fullName evidence="3">Amidohydrolase family protein</fullName>
    </submittedName>
</protein>
<dbReference type="PANTHER" id="PTHR43794">
    <property type="entry name" value="AMINOHYDROLASE SSNA-RELATED"/>
    <property type="match status" value="1"/>
</dbReference>
<evidence type="ECO:0000259" key="2">
    <source>
        <dbReference type="Pfam" id="PF01979"/>
    </source>
</evidence>
<accession>A0ABS5ITA8</accession>
<dbReference type="InterPro" id="IPR050287">
    <property type="entry name" value="MTA/SAH_deaminase"/>
</dbReference>
<reference evidence="3 4" key="1">
    <citation type="submission" date="2021-04" db="EMBL/GenBank/DDBJ databases">
        <title>Chitinophaga sp. nov., isolated from the rhizosphere soil.</title>
        <authorList>
            <person name="He S."/>
        </authorList>
    </citation>
    <scope>NUCLEOTIDE SEQUENCE [LARGE SCALE GENOMIC DNA]</scope>
    <source>
        <strain evidence="3 4">2R12</strain>
    </source>
</reference>